<accession>A0ABN6T198</accession>
<proteinExistence type="predicted"/>
<evidence type="ECO:0000313" key="2">
    <source>
        <dbReference type="Proteomes" id="UP001163387"/>
    </source>
</evidence>
<dbReference type="EMBL" id="AP026933">
    <property type="protein sequence ID" value="BDT05157.1"/>
    <property type="molecule type" value="Genomic_DNA"/>
</dbReference>
<reference evidence="1 2" key="1">
    <citation type="journal article" date="2022" name="Front. Microbiol.">
        <title>Male-killing mechanisms vary between Spiroplasma species.</title>
        <authorList>
            <person name="Arai H."/>
            <person name="Inoue M."/>
            <person name="Kageyama D."/>
        </authorList>
    </citation>
    <scope>NUCLEOTIDE SEQUENCE [LARGE SCALE GENOMIC DNA]</scope>
    <source>
        <strain evidence="2">sHm</strain>
    </source>
</reference>
<dbReference type="Proteomes" id="UP001163387">
    <property type="component" value="Chromosome"/>
</dbReference>
<protein>
    <submittedName>
        <fullName evidence="1">Uncharacterized protein</fullName>
    </submittedName>
</protein>
<evidence type="ECO:0000313" key="1">
    <source>
        <dbReference type="EMBL" id="BDT05157.1"/>
    </source>
</evidence>
<name>A0ABN6T198_9MOLU</name>
<sequence length="138" mass="15160">MQFYLLALTSIIQRAVWGLTNINGVLYVGTSIANKKGNLYKINTNDINAKIEPVSGWKDTNGEVSSLTNVDSTLYVGITNNNGEGKIYKSKADKSFGLMLDWENTNGAVWSLTNINDTIYIGTITSANKGNLYITEKK</sequence>
<organism evidence="1 2">
    <name type="scientific">Spiroplasma ixodetis</name>
    <dbReference type="NCBI Taxonomy" id="2141"/>
    <lineage>
        <taxon>Bacteria</taxon>
        <taxon>Bacillati</taxon>
        <taxon>Mycoplasmatota</taxon>
        <taxon>Mollicutes</taxon>
        <taxon>Entomoplasmatales</taxon>
        <taxon>Spiroplasmataceae</taxon>
        <taxon>Spiroplasma</taxon>
    </lineage>
</organism>
<keyword evidence="2" id="KW-1185">Reference proteome</keyword>
<gene>
    <name evidence="1" type="ORF">SHM_28030</name>
</gene>